<protein>
    <submittedName>
        <fullName evidence="1">Uncharacterized protein</fullName>
    </submittedName>
</protein>
<evidence type="ECO:0000313" key="2">
    <source>
        <dbReference type="Proteomes" id="UP001311232"/>
    </source>
</evidence>
<comment type="caution">
    <text evidence="1">The sequence shown here is derived from an EMBL/GenBank/DDBJ whole genome shotgun (WGS) entry which is preliminary data.</text>
</comment>
<gene>
    <name evidence="1" type="ORF">CRENBAI_024998</name>
</gene>
<proteinExistence type="predicted"/>
<accession>A0AAV9RPQ1</accession>
<keyword evidence="2" id="KW-1185">Reference proteome</keyword>
<dbReference type="Proteomes" id="UP001311232">
    <property type="component" value="Unassembled WGS sequence"/>
</dbReference>
<organism evidence="1 2">
    <name type="scientific">Crenichthys baileyi</name>
    <name type="common">White River springfish</name>
    <dbReference type="NCBI Taxonomy" id="28760"/>
    <lineage>
        <taxon>Eukaryota</taxon>
        <taxon>Metazoa</taxon>
        <taxon>Chordata</taxon>
        <taxon>Craniata</taxon>
        <taxon>Vertebrata</taxon>
        <taxon>Euteleostomi</taxon>
        <taxon>Actinopterygii</taxon>
        <taxon>Neopterygii</taxon>
        <taxon>Teleostei</taxon>
        <taxon>Neoteleostei</taxon>
        <taxon>Acanthomorphata</taxon>
        <taxon>Ovalentaria</taxon>
        <taxon>Atherinomorphae</taxon>
        <taxon>Cyprinodontiformes</taxon>
        <taxon>Goodeidae</taxon>
        <taxon>Crenichthys</taxon>
    </lineage>
</organism>
<dbReference type="AlphaFoldDB" id="A0AAV9RPQ1"/>
<dbReference type="EMBL" id="JAHHUM010001520">
    <property type="protein sequence ID" value="KAK5610878.1"/>
    <property type="molecule type" value="Genomic_DNA"/>
</dbReference>
<evidence type="ECO:0000313" key="1">
    <source>
        <dbReference type="EMBL" id="KAK5610878.1"/>
    </source>
</evidence>
<reference evidence="1 2" key="1">
    <citation type="submission" date="2021-06" db="EMBL/GenBank/DDBJ databases">
        <authorList>
            <person name="Palmer J.M."/>
        </authorList>
    </citation>
    <scope>NUCLEOTIDE SEQUENCE [LARGE SCALE GENOMIC DNA]</scope>
    <source>
        <strain evidence="1 2">MEX-2019</strain>
        <tissue evidence="1">Muscle</tissue>
    </source>
</reference>
<dbReference type="InterPro" id="IPR001972">
    <property type="entry name" value="Stomatin_HflK_fam"/>
</dbReference>
<dbReference type="GO" id="GO:0016020">
    <property type="term" value="C:membrane"/>
    <property type="evidence" value="ECO:0007669"/>
    <property type="project" value="InterPro"/>
</dbReference>
<sequence length="109" mass="12153">MSNDAPANIRRHAGDAVAWGRSKQNRLEELYSTSRPRGVQVQRVELKDLKLLSSRQRCKALEAEAVRAARAKMMVAEGVVKTSHTLKEGDFRTVFCASWSAPSPYSFST</sequence>
<name>A0AAV9RPQ1_9TELE</name>
<dbReference type="PRINTS" id="PR00721">
    <property type="entry name" value="STOMATIN"/>
</dbReference>